<dbReference type="Pfam" id="PF03235">
    <property type="entry name" value="GmrSD_N"/>
    <property type="match status" value="1"/>
</dbReference>
<gene>
    <name evidence="3" type="ORF">WFZ85_05835</name>
</gene>
<evidence type="ECO:0000259" key="2">
    <source>
        <dbReference type="Pfam" id="PF07510"/>
    </source>
</evidence>
<dbReference type="PANTHER" id="PTHR35149">
    <property type="entry name" value="SLL5132 PROTEIN"/>
    <property type="match status" value="1"/>
</dbReference>
<dbReference type="Pfam" id="PF07510">
    <property type="entry name" value="GmrSD_C"/>
    <property type="match status" value="1"/>
</dbReference>
<keyword evidence="3" id="KW-0255">Endonuclease</keyword>
<comment type="caution">
    <text evidence="3">The sequence shown here is derived from an EMBL/GenBank/DDBJ whole genome shotgun (WGS) entry which is preliminary data.</text>
</comment>
<evidence type="ECO:0000313" key="3">
    <source>
        <dbReference type="EMBL" id="MEM0542126.1"/>
    </source>
</evidence>
<dbReference type="EMBL" id="JBCGDO010000005">
    <property type="protein sequence ID" value="MEM0542126.1"/>
    <property type="molecule type" value="Genomic_DNA"/>
</dbReference>
<dbReference type="Proteomes" id="UP001460072">
    <property type="component" value="Unassembled WGS sequence"/>
</dbReference>
<protein>
    <submittedName>
        <fullName evidence="3">DUF262 domain-containing HNH endonuclease family protein</fullName>
    </submittedName>
</protein>
<keyword evidence="4" id="KW-1185">Reference proteome</keyword>
<evidence type="ECO:0000313" key="4">
    <source>
        <dbReference type="Proteomes" id="UP001460072"/>
    </source>
</evidence>
<reference evidence="3 4" key="1">
    <citation type="submission" date="2024-03" db="EMBL/GenBank/DDBJ databases">
        <title>Two novel species of the genus Flavobacterium exhibiting potentially degradation of complex polysaccharides.</title>
        <authorList>
            <person name="Lian X."/>
        </authorList>
    </citation>
    <scope>NUCLEOTIDE SEQUENCE [LARGE SCALE GENOMIC DNA]</scope>
    <source>
        <strain evidence="4">j3</strain>
    </source>
</reference>
<dbReference type="InterPro" id="IPR004919">
    <property type="entry name" value="GmrSD_N"/>
</dbReference>
<dbReference type="RefSeq" id="WP_342695350.1">
    <property type="nucleotide sequence ID" value="NZ_JBCGDO010000005.1"/>
</dbReference>
<dbReference type="GO" id="GO:0004519">
    <property type="term" value="F:endonuclease activity"/>
    <property type="evidence" value="ECO:0007669"/>
    <property type="project" value="UniProtKB-KW"/>
</dbReference>
<organism evidence="3 4">
    <name type="scientific">Flavobacterium aureirubrum</name>
    <dbReference type="NCBI Taxonomy" id="3133147"/>
    <lineage>
        <taxon>Bacteria</taxon>
        <taxon>Pseudomonadati</taxon>
        <taxon>Bacteroidota</taxon>
        <taxon>Flavobacteriia</taxon>
        <taxon>Flavobacteriales</taxon>
        <taxon>Flavobacteriaceae</taxon>
        <taxon>Flavobacterium</taxon>
    </lineage>
</organism>
<keyword evidence="3" id="KW-0378">Hydrolase</keyword>
<accession>A0ABU9N418</accession>
<keyword evidence="3" id="KW-0540">Nuclease</keyword>
<proteinExistence type="predicted"/>
<dbReference type="PANTHER" id="PTHR35149:SF2">
    <property type="entry name" value="DUF262 DOMAIN-CONTAINING PROTEIN"/>
    <property type="match status" value="1"/>
</dbReference>
<evidence type="ECO:0000259" key="1">
    <source>
        <dbReference type="Pfam" id="PF03235"/>
    </source>
</evidence>
<dbReference type="InterPro" id="IPR011089">
    <property type="entry name" value="GmrSD_C"/>
</dbReference>
<feature type="domain" description="GmrSD restriction endonucleases C-terminal" evidence="2">
    <location>
        <begin position="421"/>
        <end position="554"/>
    </location>
</feature>
<sequence length="564" mass="65977">MATILLNTGTATYNDLIANGRTFHVPPYQRDYSWEREYWEDLWMDILDLPKEKYHYMGYLVFQEDISKTKTSFIIDGQQRFTTLSILCLSAIRLLKEWSESGINSESNETRINKLTEKFLGNFSTSKLTITPKLILNKNNDDFYKSYLLNHRKPPAIGKLKPSQRRLWNAYEFFYQVLKGKVTSKSGEELATLIDDEISNSLIFTTINVSDDLNAYKVFETLNARGVKLSPSDLLKNYLFSKAFESSSSELEETERRWQSINDFLGKSDLPTFLRHYWNSRYDLVRISNLYRSIKSSIQTPKEVFDLLNELEQLAPVYSAFENPADPMWNKDQRGYIRSMNLFGVSTWYSLMLITKQKFSEEEFTKLLHELNVITFRYNVISGLHTNEIEQIFNKLSVKIFKNEITKASQAFEVLKSIYVQDESFAQAFSTKFLSTKRNKNLVKYILVELENTLSGTSNQFEDATSTIEHILPENPTAEWETNFPADEQDDYIYMIGNYTLLEETLNRKAGDKVFSEKLHLYSSSSFRMSNTELNYIEWTPIVLRKHQDKMAKWACSAWKSYYQ</sequence>
<feature type="domain" description="GmrSD restriction endonucleases N-terminal" evidence="1">
    <location>
        <begin position="14"/>
        <end position="240"/>
    </location>
</feature>
<name>A0ABU9N418_9FLAO</name>